<dbReference type="GeneID" id="17354768"/>
<dbReference type="Proteomes" id="UP000008141">
    <property type="component" value="Unassembled WGS sequence"/>
</dbReference>
<dbReference type="InterPro" id="IPR027417">
    <property type="entry name" value="P-loop_NTPase"/>
</dbReference>
<dbReference type="PROSITE" id="PS51194">
    <property type="entry name" value="HELICASE_CTER"/>
    <property type="match status" value="1"/>
</dbReference>
<dbReference type="Gene3D" id="3.40.50.300">
    <property type="entry name" value="P-loop containing nucleotide triphosphate hydrolases"/>
    <property type="match status" value="2"/>
</dbReference>
<evidence type="ECO:0008006" key="10">
    <source>
        <dbReference type="Google" id="ProtNLM"/>
    </source>
</evidence>
<dbReference type="GO" id="GO:0004386">
    <property type="term" value="F:helicase activity"/>
    <property type="evidence" value="ECO:0007669"/>
    <property type="project" value="UniProtKB-KW"/>
</dbReference>
<feature type="compositionally biased region" description="Gly residues" evidence="5">
    <location>
        <begin position="1773"/>
        <end position="1785"/>
    </location>
</feature>
<feature type="compositionally biased region" description="Low complexity" evidence="5">
    <location>
        <begin position="109"/>
        <end position="133"/>
    </location>
</feature>
<dbReference type="EMBL" id="GL433845">
    <property type="protein sequence ID" value="EFN55346.1"/>
    <property type="molecule type" value="Genomic_DNA"/>
</dbReference>
<feature type="compositionally biased region" description="Pro residues" evidence="5">
    <location>
        <begin position="83"/>
        <end position="96"/>
    </location>
</feature>
<dbReference type="STRING" id="554065.E1ZFU7"/>
<dbReference type="KEGG" id="cvr:CHLNCDRAFT_134358"/>
<dbReference type="eggNOG" id="KOG0950">
    <property type="taxonomic scope" value="Eukaryota"/>
</dbReference>
<evidence type="ECO:0000313" key="9">
    <source>
        <dbReference type="Proteomes" id="UP000008141"/>
    </source>
</evidence>
<dbReference type="InterPro" id="IPR001650">
    <property type="entry name" value="Helicase_C-like"/>
</dbReference>
<dbReference type="GO" id="GO:0003676">
    <property type="term" value="F:nucleic acid binding"/>
    <property type="evidence" value="ECO:0007669"/>
    <property type="project" value="InterPro"/>
</dbReference>
<feature type="compositionally biased region" description="Low complexity" evidence="5">
    <location>
        <begin position="170"/>
        <end position="180"/>
    </location>
</feature>
<evidence type="ECO:0000256" key="5">
    <source>
        <dbReference type="SAM" id="MobiDB-lite"/>
    </source>
</evidence>
<dbReference type="PROSITE" id="PS51192">
    <property type="entry name" value="HELICASE_ATP_BIND_1"/>
    <property type="match status" value="1"/>
</dbReference>
<dbReference type="InterPro" id="IPR014001">
    <property type="entry name" value="Helicase_ATP-bd"/>
</dbReference>
<feature type="compositionally biased region" description="Gly residues" evidence="5">
    <location>
        <begin position="20"/>
        <end position="29"/>
    </location>
</feature>
<evidence type="ECO:0000256" key="1">
    <source>
        <dbReference type="ARBA" id="ARBA00022741"/>
    </source>
</evidence>
<dbReference type="PANTHER" id="PTHR47961">
    <property type="entry name" value="DNA POLYMERASE THETA, PUTATIVE (AFU_ORTHOLOGUE AFUA_1G05260)-RELATED"/>
    <property type="match status" value="1"/>
</dbReference>
<dbReference type="Pfam" id="PF00271">
    <property type="entry name" value="Helicase_C"/>
    <property type="match status" value="1"/>
</dbReference>
<dbReference type="InterPro" id="IPR050474">
    <property type="entry name" value="Hel308_SKI2-like"/>
</dbReference>
<dbReference type="RefSeq" id="XP_005847448.1">
    <property type="nucleotide sequence ID" value="XM_005847386.1"/>
</dbReference>
<feature type="region of interest" description="Disordered" evidence="5">
    <location>
        <begin position="109"/>
        <end position="234"/>
    </location>
</feature>
<gene>
    <name evidence="8" type="ORF">CHLNCDRAFT_134358</name>
</gene>
<evidence type="ECO:0000256" key="3">
    <source>
        <dbReference type="ARBA" id="ARBA00022806"/>
    </source>
</evidence>
<dbReference type="SUPFAM" id="SSF56672">
    <property type="entry name" value="DNA/RNA polymerases"/>
    <property type="match status" value="1"/>
</dbReference>
<dbReference type="CDD" id="cd18795">
    <property type="entry name" value="SF2_C_Ski2"/>
    <property type="match status" value="1"/>
</dbReference>
<feature type="region of interest" description="Disordered" evidence="5">
    <location>
        <begin position="1"/>
        <end position="96"/>
    </location>
</feature>
<dbReference type="Pfam" id="PF21099">
    <property type="entry name" value="POLQ_helical"/>
    <property type="match status" value="1"/>
</dbReference>
<reference evidence="8 9" key="1">
    <citation type="journal article" date="2010" name="Plant Cell">
        <title>The Chlorella variabilis NC64A genome reveals adaptation to photosymbiosis, coevolution with viruses, and cryptic sex.</title>
        <authorList>
            <person name="Blanc G."/>
            <person name="Duncan G."/>
            <person name="Agarkova I."/>
            <person name="Borodovsky M."/>
            <person name="Gurnon J."/>
            <person name="Kuo A."/>
            <person name="Lindquist E."/>
            <person name="Lucas S."/>
            <person name="Pangilinan J."/>
            <person name="Polle J."/>
            <person name="Salamov A."/>
            <person name="Terry A."/>
            <person name="Yamada T."/>
            <person name="Dunigan D.D."/>
            <person name="Grigoriev I.V."/>
            <person name="Claverie J.M."/>
            <person name="Van Etten J.L."/>
        </authorList>
    </citation>
    <scope>NUCLEOTIDE SEQUENCE [LARGE SCALE GENOMIC DNA]</scope>
    <source>
        <strain evidence="8 9">NC64A</strain>
    </source>
</reference>
<dbReference type="InParanoid" id="E1ZFU7"/>
<dbReference type="InterPro" id="IPR043502">
    <property type="entry name" value="DNA/RNA_pol_sf"/>
</dbReference>
<evidence type="ECO:0000259" key="7">
    <source>
        <dbReference type="PROSITE" id="PS51194"/>
    </source>
</evidence>
<keyword evidence="1" id="KW-0547">Nucleotide-binding</keyword>
<sequence>MTQPSQGLRDLFYRHSEQQPGGGGGGGGSVQQTQPPAAPPWYQQHPQPAAGVFCQHPPPPQQQQKQQRYQQQHNAEPRKLQHPGPPAFHQPVPPQPVEQVVAGVVAAAAAGAAASGAGGPWQQHAAQQQQQQHEQQHAPGQLPTPTGRQLKQQLLEPPRSSQQQPDWLRAHQPQQPPAQAMDWEPQQLPPGPAPSHHQLPAHQPNQAQQNGPPLFSHHHPPAAGPAVPPAVGQAWARPKQPLRLKLEEWALPPGVVQAFEARGVRSMYPWQAAALECGEAYNNLVYCAPTSGGKSLVAEVLMVRRLLASVRHIPQPRRSKPKYGRALVVLPYVSIVCEKSEHLQAVLRPMHAAVKGFYGGEEGQALGPRGETVAVCTIEKANVAINKLAQEGRLGELCCVVVDELHMVSDGDRGVGLEMSLSKLLFSPHSRHVQIIGMSATMGGLESLRAWLRAELFLTNFRPVPLTEHAVFRGKVYQKELEALEEGHPPLQELREVAPSDSRRDADRLVPLVAEATAEGHSVLVFCSSRRQCESAAALIADLLPQVAPPPAERQAELGEQRAGIVADIKIAMGGAMGAELEKCMLRGIAWHHAGLTSEERAGVERAYRCSAVSVITATSTLAAGVNLPARRVILRSLHQASLGIGPVSRSQYLQMVGRAGRAGHSAVGESFLIGKGAANSQEWHQVCALLTAPVPSLQSRVLSAEAASTITSKGAAALGDKDTQHLQQLLLEGIANGTVRDGGDVGRLGLAVMRPASKVALRALLDGKRLEGQHLELTHKGRAVYDSALPLDDAMQLYESCTAADNGFMLDRPLVLVYHCLLGHPFQIISWAEWGRLLQGLDKHEQQIAESVGVLPMHAHAAQSGRAPSAEVHARHARMAAALALSELTQEKDIHAVVLKWGREGFVSRGLSRGQIQKLQQDAGKWMGMAALLCESAGWWPLATLYSNLSQMAAAGVRQDLLPLMRIPDMDAAKARALFKAGLRDAQMLATADEQAVARALAPAIAQQMRSRSSGGKQQQQQRGSGAAALAATAGYAAAGMAARAAGTVVQCARDHLRQQMQDLAALAADIQEDEVAAAAAGTSAMQQSGQQHLELPALHAAAAAAGQTGPQQQARQPAAIAAGQDELSPDELAHIRRQVAQVAGPGGALPGSPDERQAAEVSIAPAAKRVWTQGVVRVTELRPRSPAAQLADFFASWAAQPHCSLALHTLTDEELAAAAAAAAAGGAGGKQRPESAGAGAGRLQGLALRLEEGGGGGGGGGGAAATVLDAVRDVLARRSCRLVCYGALEALPELLRQGVALGGRLEDLRVAAALLWPDAAAGEPEKLDLRRLQAVAAPGFKARVPNLCRGGVTRTCRAAVLALVCMDGLRQLLAARRMLETFLNLECPAVQVLLHINASQAAPRLAAPALHAALEAARGSAEGAQEQLRRVYSMPRLDLGSNDTMMQLLGSLKMALPERKRGVCPVVTLDHLQDLLRRCRPHQQRQRQALAAMVQHKALAQHLLEPLQALLELAAGVAPRAAPGAGQRPGSAGARAAAIAAAAQPWQGQGQAVRLRLETCSATGRLSYGPHLDSRLAALLAADWCPFLACGCNLSVQAELEGGSLTEEAVAAACRSSGGALPVALCVPRCQLSARSSSSSAAAAAAAAAASDPFGDVPPEEVEEQQQVWVAGLLTAVVGKRLCTALDFGAQQEQPHGADGSSSSQRARLARVRVPMLPAEDSRLDSAAAGGSWPAAPSTVELQWSCDQLWRLAGPSAAVLVGGSGTGGIVSGTGGSGGSGGGHQQRRQQSGAAAACEAAAAPPLPGPQVSWGLHGYCSGAAVFAASRHGVAEAGHAAESGRRHKAPSLQQQQVLQEPAAAVAGFAPHSGGSQGGLLVRVELQHLELAVLAHLSGQPELQAACRSGAGAYQHTSNCWAAAAGQVEVPGAGNGGDAGGALGPPPLLITAGVATAVARCLAHSWSSKKLGWLLRCPRHAAAAAVESFLAAFPRLKAYLAEAAAAAEAACCAATLAGRQQQFGALKRQEDAMGRGKLHKAILVHVLGGSLADVMKAAVVSTHAALAGLGPSCGPRGDSPGAQQPQGPQVALVLGHSIVLHLPSAFLAAHGGSPGAASAAVGAAVLPGLRSLYVGRATLSVPLGARLMAGPSLHLFDQQPTPPAAPR</sequence>
<keyword evidence="2" id="KW-0378">Hydrolase</keyword>
<feature type="region of interest" description="Disordered" evidence="5">
    <location>
        <begin position="1773"/>
        <end position="1796"/>
    </location>
</feature>
<dbReference type="InterPro" id="IPR036397">
    <property type="entry name" value="RNaseH_sf"/>
</dbReference>
<evidence type="ECO:0000313" key="8">
    <source>
        <dbReference type="EMBL" id="EFN55346.1"/>
    </source>
</evidence>
<dbReference type="SMART" id="SM00487">
    <property type="entry name" value="DEXDc"/>
    <property type="match status" value="1"/>
</dbReference>
<dbReference type="InterPro" id="IPR048960">
    <property type="entry name" value="POLQ-like_helical"/>
</dbReference>
<dbReference type="CDD" id="cd18026">
    <property type="entry name" value="DEXHc_POLQ-like"/>
    <property type="match status" value="1"/>
</dbReference>
<feature type="compositionally biased region" description="Low complexity" evidence="5">
    <location>
        <begin position="62"/>
        <end position="72"/>
    </location>
</feature>
<name>E1ZFU7_CHLVA</name>
<evidence type="ECO:0000256" key="2">
    <source>
        <dbReference type="ARBA" id="ARBA00022801"/>
    </source>
</evidence>
<evidence type="ECO:0000259" key="6">
    <source>
        <dbReference type="PROSITE" id="PS51192"/>
    </source>
</evidence>
<dbReference type="Gene3D" id="1.10.150.20">
    <property type="entry name" value="5' to 3' exonuclease, C-terminal subdomain"/>
    <property type="match status" value="1"/>
</dbReference>
<dbReference type="SUPFAM" id="SSF158702">
    <property type="entry name" value="Sec63 N-terminal domain-like"/>
    <property type="match status" value="1"/>
</dbReference>
<feature type="domain" description="Helicase C-terminal" evidence="7">
    <location>
        <begin position="505"/>
        <end position="706"/>
    </location>
</feature>
<evidence type="ECO:0000256" key="4">
    <source>
        <dbReference type="ARBA" id="ARBA00022840"/>
    </source>
</evidence>
<keyword evidence="9" id="KW-1185">Reference proteome</keyword>
<dbReference type="SUPFAM" id="SSF52540">
    <property type="entry name" value="P-loop containing nucleoside triphosphate hydrolases"/>
    <property type="match status" value="1"/>
</dbReference>
<dbReference type="OrthoDB" id="2320933at2759"/>
<dbReference type="Gene3D" id="3.30.70.370">
    <property type="match status" value="1"/>
</dbReference>
<proteinExistence type="predicted"/>
<feature type="region of interest" description="Disordered" evidence="5">
    <location>
        <begin position="1103"/>
        <end position="1126"/>
    </location>
</feature>
<keyword evidence="3" id="KW-0347">Helicase</keyword>
<dbReference type="InterPro" id="IPR011545">
    <property type="entry name" value="DEAD/DEAH_box_helicase_dom"/>
</dbReference>
<dbReference type="PANTHER" id="PTHR47961:SF6">
    <property type="entry name" value="DNA-DIRECTED DNA POLYMERASE"/>
    <property type="match status" value="1"/>
</dbReference>
<dbReference type="Gene3D" id="3.30.420.10">
    <property type="entry name" value="Ribonuclease H-like superfamily/Ribonuclease H"/>
    <property type="match status" value="1"/>
</dbReference>
<feature type="domain" description="Helicase ATP-binding" evidence="6">
    <location>
        <begin position="275"/>
        <end position="460"/>
    </location>
</feature>
<dbReference type="Gene3D" id="1.10.3380.20">
    <property type="match status" value="1"/>
</dbReference>
<dbReference type="SMART" id="SM00490">
    <property type="entry name" value="HELICc"/>
    <property type="match status" value="1"/>
</dbReference>
<dbReference type="GO" id="GO:0016787">
    <property type="term" value="F:hydrolase activity"/>
    <property type="evidence" value="ECO:0007669"/>
    <property type="project" value="UniProtKB-KW"/>
</dbReference>
<accession>E1ZFU7</accession>
<dbReference type="Pfam" id="PF00270">
    <property type="entry name" value="DEAD"/>
    <property type="match status" value="1"/>
</dbReference>
<dbReference type="GO" id="GO:0005524">
    <property type="term" value="F:ATP binding"/>
    <property type="evidence" value="ECO:0007669"/>
    <property type="project" value="UniProtKB-KW"/>
</dbReference>
<protein>
    <recommendedName>
        <fullName evidence="10">DNA-directed DNA polymerase</fullName>
    </recommendedName>
</protein>
<keyword evidence="4" id="KW-0067">ATP-binding</keyword>
<organism evidence="9">
    <name type="scientific">Chlorella variabilis</name>
    <name type="common">Green alga</name>
    <dbReference type="NCBI Taxonomy" id="554065"/>
    <lineage>
        <taxon>Eukaryota</taxon>
        <taxon>Viridiplantae</taxon>
        <taxon>Chlorophyta</taxon>
        <taxon>core chlorophytes</taxon>
        <taxon>Trebouxiophyceae</taxon>
        <taxon>Chlorellales</taxon>
        <taxon>Chlorellaceae</taxon>
        <taxon>Chlorella clade</taxon>
        <taxon>Chlorella</taxon>
    </lineage>
</organism>
<feature type="compositionally biased region" description="Polar residues" evidence="5">
    <location>
        <begin position="143"/>
        <end position="152"/>
    </location>
</feature>